<accession>A0ACB6R363</accession>
<protein>
    <submittedName>
        <fullName evidence="1">Uncharacterized protein</fullName>
    </submittedName>
</protein>
<name>A0ACB6R363_9PLEO</name>
<evidence type="ECO:0000313" key="1">
    <source>
        <dbReference type="EMBL" id="KAF2473684.1"/>
    </source>
</evidence>
<dbReference type="EMBL" id="MU003499">
    <property type="protein sequence ID" value="KAF2473684.1"/>
    <property type="molecule type" value="Genomic_DNA"/>
</dbReference>
<keyword evidence="2" id="KW-1185">Reference proteome</keyword>
<dbReference type="Proteomes" id="UP000799755">
    <property type="component" value="Unassembled WGS sequence"/>
</dbReference>
<comment type="caution">
    <text evidence="1">The sequence shown here is derived from an EMBL/GenBank/DDBJ whole genome shotgun (WGS) entry which is preliminary data.</text>
</comment>
<reference evidence="1" key="1">
    <citation type="journal article" date="2020" name="Stud. Mycol.">
        <title>101 Dothideomycetes genomes: a test case for predicting lifestyles and emergence of pathogens.</title>
        <authorList>
            <person name="Haridas S."/>
            <person name="Albert R."/>
            <person name="Binder M."/>
            <person name="Bloem J."/>
            <person name="Labutti K."/>
            <person name="Salamov A."/>
            <person name="Andreopoulos B."/>
            <person name="Baker S."/>
            <person name="Barry K."/>
            <person name="Bills G."/>
            <person name="Bluhm B."/>
            <person name="Cannon C."/>
            <person name="Castanera R."/>
            <person name="Culley D."/>
            <person name="Daum C."/>
            <person name="Ezra D."/>
            <person name="Gonzalez J."/>
            <person name="Henrissat B."/>
            <person name="Kuo A."/>
            <person name="Liang C."/>
            <person name="Lipzen A."/>
            <person name="Lutzoni F."/>
            <person name="Magnuson J."/>
            <person name="Mondo S."/>
            <person name="Nolan M."/>
            <person name="Ohm R."/>
            <person name="Pangilinan J."/>
            <person name="Park H.-J."/>
            <person name="Ramirez L."/>
            <person name="Alfaro M."/>
            <person name="Sun H."/>
            <person name="Tritt A."/>
            <person name="Yoshinaga Y."/>
            <person name="Zwiers L.-H."/>
            <person name="Turgeon B."/>
            <person name="Goodwin S."/>
            <person name="Spatafora J."/>
            <person name="Crous P."/>
            <person name="Grigoriev I."/>
        </authorList>
    </citation>
    <scope>NUCLEOTIDE SEQUENCE</scope>
    <source>
        <strain evidence="1">ATCC 200398</strain>
    </source>
</reference>
<proteinExistence type="predicted"/>
<gene>
    <name evidence="1" type="ORF">BDR25DRAFT_323444</name>
</gene>
<evidence type="ECO:0000313" key="2">
    <source>
        <dbReference type="Proteomes" id="UP000799755"/>
    </source>
</evidence>
<sequence>MSGIGSMSSTFSTNTRVTLFFTEWTTTTPATYILTVFFLFFLGLLNRFLGALKTQLERRWKEQQSTHLHQEGLTLTEEDAGGVKRRLEDIHGHVRKWSQALRPLNLRLEDKDEESEPLSPTPLGRIPKGDSCATEDTVVQTNLSLPGGGRKGLWIPSAAWSFKRDGVRALLEFIRALIGYILMLAVMTYNVGFLFAVTGSVLLGEMVFGRYTQSGSGWQEGGCHE</sequence>
<organism evidence="1 2">
    <name type="scientific">Lindgomyces ingoldianus</name>
    <dbReference type="NCBI Taxonomy" id="673940"/>
    <lineage>
        <taxon>Eukaryota</taxon>
        <taxon>Fungi</taxon>
        <taxon>Dikarya</taxon>
        <taxon>Ascomycota</taxon>
        <taxon>Pezizomycotina</taxon>
        <taxon>Dothideomycetes</taxon>
        <taxon>Pleosporomycetidae</taxon>
        <taxon>Pleosporales</taxon>
        <taxon>Lindgomycetaceae</taxon>
        <taxon>Lindgomyces</taxon>
    </lineage>
</organism>